<evidence type="ECO:0000313" key="3">
    <source>
        <dbReference type="Proteomes" id="UP000762676"/>
    </source>
</evidence>
<keyword evidence="3" id="KW-1185">Reference proteome</keyword>
<gene>
    <name evidence="2" type="ORF">ElyMa_004177500</name>
</gene>
<evidence type="ECO:0000256" key="1">
    <source>
        <dbReference type="SAM" id="MobiDB-lite"/>
    </source>
</evidence>
<reference evidence="2 3" key="1">
    <citation type="journal article" date="2021" name="Elife">
        <title>Chloroplast acquisition without the gene transfer in kleptoplastic sea slugs, Plakobranchus ocellatus.</title>
        <authorList>
            <person name="Maeda T."/>
            <person name="Takahashi S."/>
            <person name="Yoshida T."/>
            <person name="Shimamura S."/>
            <person name="Takaki Y."/>
            <person name="Nagai Y."/>
            <person name="Toyoda A."/>
            <person name="Suzuki Y."/>
            <person name="Arimoto A."/>
            <person name="Ishii H."/>
            <person name="Satoh N."/>
            <person name="Nishiyama T."/>
            <person name="Hasebe M."/>
            <person name="Maruyama T."/>
            <person name="Minagawa J."/>
            <person name="Obokata J."/>
            <person name="Shigenobu S."/>
        </authorList>
    </citation>
    <scope>NUCLEOTIDE SEQUENCE [LARGE SCALE GENOMIC DNA]</scope>
</reference>
<sequence length="89" mass="9770">MLGRVRSCKAFCCQRWQEKAFQAEVARSQPKKHSPQTKPCSGQLAVHGGRRQTASHQSLSELFAAPTVCHLVVVPLPLIVNCLNFVSLG</sequence>
<proteinExistence type="predicted"/>
<name>A0AAV4GJ67_9GAST</name>
<dbReference type="Proteomes" id="UP000762676">
    <property type="component" value="Unassembled WGS sequence"/>
</dbReference>
<organism evidence="2 3">
    <name type="scientific">Elysia marginata</name>
    <dbReference type="NCBI Taxonomy" id="1093978"/>
    <lineage>
        <taxon>Eukaryota</taxon>
        <taxon>Metazoa</taxon>
        <taxon>Spiralia</taxon>
        <taxon>Lophotrochozoa</taxon>
        <taxon>Mollusca</taxon>
        <taxon>Gastropoda</taxon>
        <taxon>Heterobranchia</taxon>
        <taxon>Euthyneura</taxon>
        <taxon>Panpulmonata</taxon>
        <taxon>Sacoglossa</taxon>
        <taxon>Placobranchoidea</taxon>
        <taxon>Plakobranchidae</taxon>
        <taxon>Elysia</taxon>
    </lineage>
</organism>
<feature type="region of interest" description="Disordered" evidence="1">
    <location>
        <begin position="26"/>
        <end position="52"/>
    </location>
</feature>
<comment type="caution">
    <text evidence="2">The sequence shown here is derived from an EMBL/GenBank/DDBJ whole genome shotgun (WGS) entry which is preliminary data.</text>
</comment>
<dbReference type="AlphaFoldDB" id="A0AAV4GJ67"/>
<evidence type="ECO:0000313" key="2">
    <source>
        <dbReference type="EMBL" id="GFR85573.1"/>
    </source>
</evidence>
<protein>
    <submittedName>
        <fullName evidence="2">Uncharacterized protein</fullName>
    </submittedName>
</protein>
<dbReference type="EMBL" id="BMAT01008465">
    <property type="protein sequence ID" value="GFR85573.1"/>
    <property type="molecule type" value="Genomic_DNA"/>
</dbReference>
<accession>A0AAV4GJ67</accession>